<dbReference type="EMBL" id="CAKOFQ010007002">
    <property type="protein sequence ID" value="CAH1986572.1"/>
    <property type="molecule type" value="Genomic_DNA"/>
</dbReference>
<dbReference type="AlphaFoldDB" id="A0A9P0KXX0"/>
<proteinExistence type="predicted"/>
<dbReference type="SMART" id="SM00271">
    <property type="entry name" value="DnaJ"/>
    <property type="match status" value="1"/>
</dbReference>
<dbReference type="GO" id="GO:0051082">
    <property type="term" value="F:unfolded protein binding"/>
    <property type="evidence" value="ECO:0007669"/>
    <property type="project" value="InterPro"/>
</dbReference>
<dbReference type="GO" id="GO:0030544">
    <property type="term" value="F:Hsp70 protein binding"/>
    <property type="evidence" value="ECO:0007669"/>
    <property type="project" value="InterPro"/>
</dbReference>
<keyword evidence="4" id="KW-1185">Reference proteome</keyword>
<dbReference type="SUPFAM" id="SSF46565">
    <property type="entry name" value="Chaperone J-domain"/>
    <property type="match status" value="1"/>
</dbReference>
<accession>A0A9P0KXX0</accession>
<dbReference type="InterPro" id="IPR001623">
    <property type="entry name" value="DnaJ_domain"/>
</dbReference>
<dbReference type="Proteomes" id="UP001152888">
    <property type="component" value="Unassembled WGS sequence"/>
</dbReference>
<evidence type="ECO:0000259" key="2">
    <source>
        <dbReference type="PROSITE" id="PS50076"/>
    </source>
</evidence>
<reference evidence="3" key="1">
    <citation type="submission" date="2022-03" db="EMBL/GenBank/DDBJ databases">
        <authorList>
            <person name="Sayadi A."/>
        </authorList>
    </citation>
    <scope>NUCLEOTIDE SEQUENCE</scope>
</reference>
<comment type="caution">
    <text evidence="3">The sequence shown here is derived from an EMBL/GenBank/DDBJ whole genome shotgun (WGS) entry which is preliminary data.</text>
</comment>
<evidence type="ECO:0000313" key="3">
    <source>
        <dbReference type="EMBL" id="CAH1986572.1"/>
    </source>
</evidence>
<dbReference type="InterPro" id="IPR043183">
    <property type="entry name" value="DNJB2/6-like"/>
</dbReference>
<organism evidence="3 4">
    <name type="scientific">Acanthoscelides obtectus</name>
    <name type="common">Bean weevil</name>
    <name type="synonym">Bruchus obtectus</name>
    <dbReference type="NCBI Taxonomy" id="200917"/>
    <lineage>
        <taxon>Eukaryota</taxon>
        <taxon>Metazoa</taxon>
        <taxon>Ecdysozoa</taxon>
        <taxon>Arthropoda</taxon>
        <taxon>Hexapoda</taxon>
        <taxon>Insecta</taxon>
        <taxon>Pterygota</taxon>
        <taxon>Neoptera</taxon>
        <taxon>Endopterygota</taxon>
        <taxon>Coleoptera</taxon>
        <taxon>Polyphaga</taxon>
        <taxon>Cucujiformia</taxon>
        <taxon>Chrysomeloidea</taxon>
        <taxon>Chrysomelidae</taxon>
        <taxon>Bruchinae</taxon>
        <taxon>Bruchini</taxon>
        <taxon>Acanthoscelides</taxon>
    </lineage>
</organism>
<evidence type="ECO:0000313" key="4">
    <source>
        <dbReference type="Proteomes" id="UP001152888"/>
    </source>
</evidence>
<dbReference type="OrthoDB" id="10250354at2759"/>
<dbReference type="InterPro" id="IPR036869">
    <property type="entry name" value="J_dom_sf"/>
</dbReference>
<dbReference type="PANTHER" id="PTHR45168:SF3">
    <property type="entry name" value="DNAJ HEAT SHOCK PROTEIN FAMILY (HSP40) MEMBER B2"/>
    <property type="match status" value="1"/>
</dbReference>
<dbReference type="PROSITE" id="PS50076">
    <property type="entry name" value="DNAJ_2"/>
    <property type="match status" value="1"/>
</dbReference>
<feature type="domain" description="J" evidence="2">
    <location>
        <begin position="24"/>
        <end position="90"/>
    </location>
</feature>
<dbReference type="Pfam" id="PF00226">
    <property type="entry name" value="DnaJ"/>
    <property type="match status" value="1"/>
</dbReference>
<protein>
    <recommendedName>
        <fullName evidence="2">J domain-containing protein</fullName>
    </recommendedName>
</protein>
<dbReference type="CDD" id="cd06257">
    <property type="entry name" value="DnaJ"/>
    <property type="match status" value="1"/>
</dbReference>
<evidence type="ECO:0000256" key="1">
    <source>
        <dbReference type="ARBA" id="ARBA00023186"/>
    </source>
</evidence>
<sequence>MKFFITTDVVSLFSYPGHIVTSRENKIMLQVPVSASLEDIKKAYKQLALKWHPDKNPDRLEEANRNFRNISKAYEVLSDKATRDIHDMRNGGYPPRKYASEQGFCPYGMYGFDFKHPEMVFKEFFHGSMLQFHKVGKFVKVPSRNPGYDRPWFRDLIFPRRRHDMGDYEDEPFVPPYAYTPDSCLFGNVYGFQSVGRPASFPGNFKERYFKMKNTRI</sequence>
<name>A0A9P0KXX0_ACAOB</name>
<dbReference type="PANTHER" id="PTHR45168">
    <property type="entry name" value="DNAJ HOMOLOG SUBFAMILY B MEMBER 2"/>
    <property type="match status" value="1"/>
</dbReference>
<gene>
    <name evidence="3" type="ORF">ACAOBT_LOCUS17327</name>
</gene>
<dbReference type="PRINTS" id="PR00625">
    <property type="entry name" value="JDOMAIN"/>
</dbReference>
<keyword evidence="1" id="KW-0143">Chaperone</keyword>
<dbReference type="Gene3D" id="1.10.287.110">
    <property type="entry name" value="DnaJ domain"/>
    <property type="match status" value="1"/>
</dbReference>